<name>A0A6J7G1P2_9ZZZZ</name>
<dbReference type="GO" id="GO:0003677">
    <property type="term" value="F:DNA binding"/>
    <property type="evidence" value="ECO:0007669"/>
    <property type="project" value="UniProtKB-KW"/>
</dbReference>
<dbReference type="PANTHER" id="PTHR47506:SF6">
    <property type="entry name" value="HTH-TYPE TRANSCRIPTIONAL REPRESSOR NEMR"/>
    <property type="match status" value="1"/>
</dbReference>
<keyword evidence="3" id="KW-0238">DNA-binding</keyword>
<dbReference type="InterPro" id="IPR009057">
    <property type="entry name" value="Homeodomain-like_sf"/>
</dbReference>
<dbReference type="PROSITE" id="PS50977">
    <property type="entry name" value="HTH_TETR_2"/>
    <property type="match status" value="1"/>
</dbReference>
<dbReference type="InterPro" id="IPR001647">
    <property type="entry name" value="HTH_TetR"/>
</dbReference>
<dbReference type="InterPro" id="IPR039538">
    <property type="entry name" value="BetI_C"/>
</dbReference>
<organism evidence="6">
    <name type="scientific">freshwater metagenome</name>
    <dbReference type="NCBI Taxonomy" id="449393"/>
    <lineage>
        <taxon>unclassified sequences</taxon>
        <taxon>metagenomes</taxon>
        <taxon>ecological metagenomes</taxon>
    </lineage>
</organism>
<dbReference type="Pfam" id="PF13977">
    <property type="entry name" value="TetR_C_6"/>
    <property type="match status" value="1"/>
</dbReference>
<evidence type="ECO:0000256" key="2">
    <source>
        <dbReference type="ARBA" id="ARBA00023015"/>
    </source>
</evidence>
<dbReference type="Gene3D" id="1.10.357.10">
    <property type="entry name" value="Tetracycline Repressor, domain 2"/>
    <property type="match status" value="1"/>
</dbReference>
<evidence type="ECO:0000256" key="4">
    <source>
        <dbReference type="ARBA" id="ARBA00023163"/>
    </source>
</evidence>
<feature type="domain" description="HTH tetR-type" evidence="5">
    <location>
        <begin position="8"/>
        <end position="68"/>
    </location>
</feature>
<dbReference type="InterPro" id="IPR036271">
    <property type="entry name" value="Tet_transcr_reg_TetR-rel_C_sf"/>
</dbReference>
<protein>
    <submittedName>
        <fullName evidence="6">Unannotated protein</fullName>
    </submittedName>
</protein>
<evidence type="ECO:0000313" key="6">
    <source>
        <dbReference type="EMBL" id="CAB4901807.1"/>
    </source>
</evidence>
<evidence type="ECO:0000259" key="5">
    <source>
        <dbReference type="PROSITE" id="PS50977"/>
    </source>
</evidence>
<evidence type="ECO:0000256" key="1">
    <source>
        <dbReference type="ARBA" id="ARBA00022491"/>
    </source>
</evidence>
<sequence length="214" mass="23129">MPPRIDRTARRREVVEAYLALVAREGMGAASSRALAVEMGVSTGSLWHWFADFDEVLHEAFASVFRRADDRIAAARAGLRGLPALAAALREILPLVKETDDEAHVVVAFWGRVASSPALGDIHRDVMRTWTAELVDHLGAARDDHQLRPGTPVAQLADVLLVLSLGQQVARVVDAELTTPERQWALVGAVLAPWSVPGAATDLPWGERPAGWAG</sequence>
<keyword evidence="1" id="KW-0678">Repressor</keyword>
<keyword evidence="2" id="KW-0805">Transcription regulation</keyword>
<accession>A0A6J7G1P2</accession>
<dbReference type="PANTHER" id="PTHR47506">
    <property type="entry name" value="TRANSCRIPTIONAL REGULATORY PROTEIN"/>
    <property type="match status" value="1"/>
</dbReference>
<reference evidence="6" key="1">
    <citation type="submission" date="2020-05" db="EMBL/GenBank/DDBJ databases">
        <authorList>
            <person name="Chiriac C."/>
            <person name="Salcher M."/>
            <person name="Ghai R."/>
            <person name="Kavagutti S V."/>
        </authorList>
    </citation>
    <scope>NUCLEOTIDE SEQUENCE</scope>
</reference>
<dbReference type="SUPFAM" id="SSF48498">
    <property type="entry name" value="Tetracyclin repressor-like, C-terminal domain"/>
    <property type="match status" value="1"/>
</dbReference>
<dbReference type="SUPFAM" id="SSF46689">
    <property type="entry name" value="Homeodomain-like"/>
    <property type="match status" value="1"/>
</dbReference>
<dbReference type="EMBL" id="CAFBMQ010000026">
    <property type="protein sequence ID" value="CAB4901807.1"/>
    <property type="molecule type" value="Genomic_DNA"/>
</dbReference>
<dbReference type="AlphaFoldDB" id="A0A6J7G1P2"/>
<gene>
    <name evidence="6" type="ORF">UFOPK3609_00323</name>
</gene>
<keyword evidence="4" id="KW-0804">Transcription</keyword>
<evidence type="ECO:0000256" key="3">
    <source>
        <dbReference type="ARBA" id="ARBA00023125"/>
    </source>
</evidence>
<proteinExistence type="predicted"/>